<dbReference type="EMBL" id="GBRH01167686">
    <property type="protein sequence ID" value="JAE30210.1"/>
    <property type="molecule type" value="Transcribed_RNA"/>
</dbReference>
<name>A0A0A9GZ12_ARUDO</name>
<feature type="region of interest" description="Disordered" evidence="1">
    <location>
        <begin position="1"/>
        <end position="65"/>
    </location>
</feature>
<sequence length="65" mass="7435">MRESTSMPQQPEPPPAPARARRPRDLPRAGDAGRDPALRRGRHRRNPRFPRGQRDSSARRDREGA</sequence>
<reference evidence="2" key="2">
    <citation type="journal article" date="2015" name="Data Brief">
        <title>Shoot transcriptome of the giant reed, Arundo donax.</title>
        <authorList>
            <person name="Barrero R.A."/>
            <person name="Guerrero F.D."/>
            <person name="Moolhuijzen P."/>
            <person name="Goolsby J.A."/>
            <person name="Tidwell J."/>
            <person name="Bellgard S.E."/>
            <person name="Bellgard M.I."/>
        </authorList>
    </citation>
    <scope>NUCLEOTIDE SEQUENCE</scope>
    <source>
        <tissue evidence="2">Shoot tissue taken approximately 20 cm above the soil surface</tissue>
    </source>
</reference>
<feature type="compositionally biased region" description="Basic and acidic residues" evidence="1">
    <location>
        <begin position="52"/>
        <end position="65"/>
    </location>
</feature>
<reference evidence="2" key="1">
    <citation type="submission" date="2014-09" db="EMBL/GenBank/DDBJ databases">
        <authorList>
            <person name="Magalhaes I.L.F."/>
            <person name="Oliveira U."/>
            <person name="Santos F.R."/>
            <person name="Vidigal T.H.D.A."/>
            <person name="Brescovit A.D."/>
            <person name="Santos A.J."/>
        </authorList>
    </citation>
    <scope>NUCLEOTIDE SEQUENCE</scope>
    <source>
        <tissue evidence="2">Shoot tissue taken approximately 20 cm above the soil surface</tissue>
    </source>
</reference>
<protein>
    <submittedName>
        <fullName evidence="2">Uncharacterized protein</fullName>
    </submittedName>
</protein>
<organism evidence="2">
    <name type="scientific">Arundo donax</name>
    <name type="common">Giant reed</name>
    <name type="synonym">Donax arundinaceus</name>
    <dbReference type="NCBI Taxonomy" id="35708"/>
    <lineage>
        <taxon>Eukaryota</taxon>
        <taxon>Viridiplantae</taxon>
        <taxon>Streptophyta</taxon>
        <taxon>Embryophyta</taxon>
        <taxon>Tracheophyta</taxon>
        <taxon>Spermatophyta</taxon>
        <taxon>Magnoliopsida</taxon>
        <taxon>Liliopsida</taxon>
        <taxon>Poales</taxon>
        <taxon>Poaceae</taxon>
        <taxon>PACMAD clade</taxon>
        <taxon>Arundinoideae</taxon>
        <taxon>Arundineae</taxon>
        <taxon>Arundo</taxon>
    </lineage>
</organism>
<accession>A0A0A9GZ12</accession>
<dbReference type="AlphaFoldDB" id="A0A0A9GZ12"/>
<evidence type="ECO:0000256" key="1">
    <source>
        <dbReference type="SAM" id="MobiDB-lite"/>
    </source>
</evidence>
<feature type="compositionally biased region" description="Basic and acidic residues" evidence="1">
    <location>
        <begin position="23"/>
        <end position="38"/>
    </location>
</feature>
<feature type="compositionally biased region" description="Basic residues" evidence="1">
    <location>
        <begin position="39"/>
        <end position="48"/>
    </location>
</feature>
<evidence type="ECO:0000313" key="2">
    <source>
        <dbReference type="EMBL" id="JAE30210.1"/>
    </source>
</evidence>
<proteinExistence type="predicted"/>